<dbReference type="Proteomes" id="UP000680865">
    <property type="component" value="Unassembled WGS sequence"/>
</dbReference>
<accession>A0A919VPV1</accession>
<dbReference type="SUPFAM" id="SSF141673">
    <property type="entry name" value="MOSC N-terminal domain-like"/>
    <property type="match status" value="1"/>
</dbReference>
<organism evidence="2 3">
    <name type="scientific">Winogradskya consettensis</name>
    <dbReference type="NCBI Taxonomy" id="113560"/>
    <lineage>
        <taxon>Bacteria</taxon>
        <taxon>Bacillati</taxon>
        <taxon>Actinomycetota</taxon>
        <taxon>Actinomycetes</taxon>
        <taxon>Micromonosporales</taxon>
        <taxon>Micromonosporaceae</taxon>
        <taxon>Winogradskya</taxon>
    </lineage>
</organism>
<comment type="caution">
    <text evidence="2">The sequence shown here is derived from an EMBL/GenBank/DDBJ whole genome shotgun (WGS) entry which is preliminary data.</text>
</comment>
<dbReference type="SUPFAM" id="SSF50800">
    <property type="entry name" value="PK beta-barrel domain-like"/>
    <property type="match status" value="1"/>
</dbReference>
<dbReference type="Pfam" id="PF03473">
    <property type="entry name" value="MOSC"/>
    <property type="match status" value="1"/>
</dbReference>
<dbReference type="GO" id="GO:0030170">
    <property type="term" value="F:pyridoxal phosphate binding"/>
    <property type="evidence" value="ECO:0007669"/>
    <property type="project" value="InterPro"/>
</dbReference>
<dbReference type="EMBL" id="BOQP01000011">
    <property type="protein sequence ID" value="GIM71771.1"/>
    <property type="molecule type" value="Genomic_DNA"/>
</dbReference>
<name>A0A919VPV1_9ACTN</name>
<dbReference type="AlphaFoldDB" id="A0A919VPV1"/>
<dbReference type="InterPro" id="IPR005302">
    <property type="entry name" value="MoCF_Sase_C"/>
</dbReference>
<gene>
    <name evidence="2" type="ORF">Aco04nite_26990</name>
</gene>
<dbReference type="GO" id="GO:0003824">
    <property type="term" value="F:catalytic activity"/>
    <property type="evidence" value="ECO:0007669"/>
    <property type="project" value="InterPro"/>
</dbReference>
<dbReference type="InterPro" id="IPR005303">
    <property type="entry name" value="MOCOS_middle"/>
</dbReference>
<dbReference type="PROSITE" id="PS51340">
    <property type="entry name" value="MOSC"/>
    <property type="match status" value="1"/>
</dbReference>
<sequence length="260" mass="28014">MRIASLHTYPVKGCHRLDHDEAVIEPWGLAGDRRWMIIDTDSVGVTQRQAPLLTQLRAVPRPGGVELNGHFAAEPADGPKVTLRVFSSKPAVTARLASAESAAFLSDFLGRPVQLAWLSDPTARPIQNNALPSDRVNFADGFPVLLTNDASLAALDVGVPMTRFRANLVLTGAPAWIEDEWLGGRVRIGDVTFRAAEASGRCMVTTIDQETGVKGGEPLRTLGRLRRVNGRLLFGLNLIPDITPGETKVIRLGDAVLSSA</sequence>
<dbReference type="RefSeq" id="WP_212997565.1">
    <property type="nucleotide sequence ID" value="NZ_BAAATW010000008.1"/>
</dbReference>
<reference evidence="2" key="1">
    <citation type="submission" date="2021-03" db="EMBL/GenBank/DDBJ databases">
        <title>Whole genome shotgun sequence of Actinoplanes consettensis NBRC 14913.</title>
        <authorList>
            <person name="Komaki H."/>
            <person name="Tamura T."/>
        </authorList>
    </citation>
    <scope>NUCLEOTIDE SEQUENCE</scope>
    <source>
        <strain evidence="2">NBRC 14913</strain>
    </source>
</reference>
<evidence type="ECO:0000259" key="1">
    <source>
        <dbReference type="PROSITE" id="PS51340"/>
    </source>
</evidence>
<dbReference type="Pfam" id="PF03476">
    <property type="entry name" value="MOSC_N"/>
    <property type="match status" value="1"/>
</dbReference>
<evidence type="ECO:0000313" key="3">
    <source>
        <dbReference type="Proteomes" id="UP000680865"/>
    </source>
</evidence>
<protein>
    <submittedName>
        <fullName evidence="2">Molybdenum cofactor biosynthesis protein</fullName>
    </submittedName>
</protein>
<keyword evidence="3" id="KW-1185">Reference proteome</keyword>
<feature type="domain" description="MOSC" evidence="1">
    <location>
        <begin position="113"/>
        <end position="259"/>
    </location>
</feature>
<evidence type="ECO:0000313" key="2">
    <source>
        <dbReference type="EMBL" id="GIM71771.1"/>
    </source>
</evidence>
<dbReference type="GO" id="GO:0030151">
    <property type="term" value="F:molybdenum ion binding"/>
    <property type="evidence" value="ECO:0007669"/>
    <property type="project" value="InterPro"/>
</dbReference>
<proteinExistence type="predicted"/>
<dbReference type="InterPro" id="IPR011037">
    <property type="entry name" value="Pyrv_Knase-like_insert_dom_sf"/>
</dbReference>